<keyword evidence="3" id="KW-1185">Reference proteome</keyword>
<dbReference type="Proteomes" id="UP000765509">
    <property type="component" value="Unassembled WGS sequence"/>
</dbReference>
<dbReference type="OrthoDB" id="2787706at2759"/>
<dbReference type="AlphaFoldDB" id="A0A9Q3EML9"/>
<evidence type="ECO:0000313" key="3">
    <source>
        <dbReference type="Proteomes" id="UP000765509"/>
    </source>
</evidence>
<comment type="caution">
    <text evidence="2">The sequence shown here is derived from an EMBL/GenBank/DDBJ whole genome shotgun (WGS) entry which is preliminary data.</text>
</comment>
<evidence type="ECO:0000259" key="1">
    <source>
        <dbReference type="Pfam" id="PF07727"/>
    </source>
</evidence>
<organism evidence="2 3">
    <name type="scientific">Austropuccinia psidii MF-1</name>
    <dbReference type="NCBI Taxonomy" id="1389203"/>
    <lineage>
        <taxon>Eukaryota</taxon>
        <taxon>Fungi</taxon>
        <taxon>Dikarya</taxon>
        <taxon>Basidiomycota</taxon>
        <taxon>Pucciniomycotina</taxon>
        <taxon>Pucciniomycetes</taxon>
        <taxon>Pucciniales</taxon>
        <taxon>Sphaerophragmiaceae</taxon>
        <taxon>Austropuccinia</taxon>
    </lineage>
</organism>
<evidence type="ECO:0000313" key="2">
    <source>
        <dbReference type="EMBL" id="MBW0520232.1"/>
    </source>
</evidence>
<protein>
    <recommendedName>
        <fullName evidence="1">Reverse transcriptase Ty1/copia-type domain-containing protein</fullName>
    </recommendedName>
</protein>
<sequence>MNLATNTMNDEDVLLSEAVPVINAMTNPDEKDKWKQAMAEEFNSLVSKNMGTLVPAPSNEKIIGGMWRLTRKRNEFGETTRYKERWVCFGNHQEHMVHYFHTYSSVARNKSLKIMLSLAINWDYHVFQLDVETAFLYGEIDAPIYVSLTLKYQEIKTEY</sequence>
<feature type="domain" description="Reverse transcriptase Ty1/copia-type" evidence="1">
    <location>
        <begin position="52"/>
        <end position="147"/>
    </location>
</feature>
<dbReference type="InterPro" id="IPR013103">
    <property type="entry name" value="RVT_2"/>
</dbReference>
<dbReference type="Pfam" id="PF07727">
    <property type="entry name" value="RVT_2"/>
    <property type="match status" value="1"/>
</dbReference>
<name>A0A9Q3EML9_9BASI</name>
<accession>A0A9Q3EML9</accession>
<proteinExistence type="predicted"/>
<reference evidence="2" key="1">
    <citation type="submission" date="2021-03" db="EMBL/GenBank/DDBJ databases">
        <title>Draft genome sequence of rust myrtle Austropuccinia psidii MF-1, a brazilian biotype.</title>
        <authorList>
            <person name="Quecine M.C."/>
            <person name="Pachon D.M.R."/>
            <person name="Bonatelli M.L."/>
            <person name="Correr F.H."/>
            <person name="Franceschini L.M."/>
            <person name="Leite T.F."/>
            <person name="Margarido G.R.A."/>
            <person name="Almeida C.A."/>
            <person name="Ferrarezi J.A."/>
            <person name="Labate C.A."/>
        </authorList>
    </citation>
    <scope>NUCLEOTIDE SEQUENCE</scope>
    <source>
        <strain evidence="2">MF-1</strain>
    </source>
</reference>
<gene>
    <name evidence="2" type="ORF">O181_059947</name>
</gene>
<dbReference type="EMBL" id="AVOT02027925">
    <property type="protein sequence ID" value="MBW0520232.1"/>
    <property type="molecule type" value="Genomic_DNA"/>
</dbReference>